<comment type="caution">
    <text evidence="1">The sequence shown here is derived from an EMBL/GenBank/DDBJ whole genome shotgun (WGS) entry which is preliminary data.</text>
</comment>
<proteinExistence type="predicted"/>
<protein>
    <submittedName>
        <fullName evidence="1">Uncharacterized protein</fullName>
    </submittedName>
</protein>
<dbReference type="RefSeq" id="WP_171082407.1">
    <property type="nucleotide sequence ID" value="NZ_JABAIV010000002.1"/>
</dbReference>
<gene>
    <name evidence="1" type="ORF">HGB41_06510</name>
</gene>
<evidence type="ECO:0000313" key="2">
    <source>
        <dbReference type="Proteomes" id="UP000533905"/>
    </source>
</evidence>
<evidence type="ECO:0000313" key="1">
    <source>
        <dbReference type="EMBL" id="NNG22653.1"/>
    </source>
</evidence>
<accession>A0A7Y2JYC7</accession>
<keyword evidence="2" id="KW-1185">Reference proteome</keyword>
<dbReference type="AlphaFoldDB" id="A0A7Y2JYC7"/>
<organism evidence="1 2">
    <name type="scientific">Telluria aromaticivorans</name>
    <dbReference type="NCBI Taxonomy" id="2725995"/>
    <lineage>
        <taxon>Bacteria</taxon>
        <taxon>Pseudomonadati</taxon>
        <taxon>Pseudomonadota</taxon>
        <taxon>Betaproteobacteria</taxon>
        <taxon>Burkholderiales</taxon>
        <taxon>Oxalobacteraceae</taxon>
        <taxon>Telluria group</taxon>
        <taxon>Telluria</taxon>
    </lineage>
</organism>
<reference evidence="1 2" key="1">
    <citation type="submission" date="2020-04" db="EMBL/GenBank/DDBJ databases">
        <title>Massilia sp. nov., a cold adapted bacteria isolated from Arctic soil.</title>
        <authorList>
            <person name="Son J."/>
            <person name="Ka J.-O."/>
        </authorList>
    </citation>
    <scope>NUCLEOTIDE SEQUENCE [LARGE SCALE GENOMIC DNA]</scope>
    <source>
        <strain evidence="1 2">ML15P13</strain>
    </source>
</reference>
<dbReference type="EMBL" id="JABAIV010000002">
    <property type="protein sequence ID" value="NNG22653.1"/>
    <property type="molecule type" value="Genomic_DNA"/>
</dbReference>
<dbReference type="Proteomes" id="UP000533905">
    <property type="component" value="Unassembled WGS sequence"/>
</dbReference>
<sequence>MRYSLDYPTDRRSDFRTSLLIDAAINAASSHDVFSAAEELLDQHTPPDVIIRVLTRPTRRRLYPESTLPGSSTDSS</sequence>
<name>A0A7Y2JYC7_9BURK</name>